<gene>
    <name evidence="1" type="ORF">JNB71_03705</name>
</gene>
<evidence type="ECO:0000313" key="2">
    <source>
        <dbReference type="Proteomes" id="UP000757604"/>
    </source>
</evidence>
<dbReference type="InterPro" id="IPR015797">
    <property type="entry name" value="NUDIX_hydrolase-like_dom_sf"/>
</dbReference>
<comment type="caution">
    <text evidence="1">The sequence shown here is derived from an EMBL/GenBank/DDBJ whole genome shotgun (WGS) entry which is preliminary data.</text>
</comment>
<dbReference type="SUPFAM" id="SSF55811">
    <property type="entry name" value="Nudix"/>
    <property type="match status" value="1"/>
</dbReference>
<keyword evidence="1" id="KW-0378">Hydrolase</keyword>
<dbReference type="CDD" id="cd02883">
    <property type="entry name" value="NUDIX_Hydrolase"/>
    <property type="match status" value="1"/>
</dbReference>
<dbReference type="RefSeq" id="WP_220370470.1">
    <property type="nucleotide sequence ID" value="NZ_JAEUAO010000001.1"/>
</dbReference>
<accession>A0ABS7H6M1</accession>
<keyword evidence="2" id="KW-1185">Reference proteome</keyword>
<proteinExistence type="predicted"/>
<evidence type="ECO:0000313" key="1">
    <source>
        <dbReference type="EMBL" id="MBW9062415.1"/>
    </source>
</evidence>
<dbReference type="EMBL" id="JAEUAO010000001">
    <property type="protein sequence ID" value="MBW9062415.1"/>
    <property type="molecule type" value="Genomic_DNA"/>
</dbReference>
<dbReference type="Proteomes" id="UP000757604">
    <property type="component" value="Unassembled WGS sequence"/>
</dbReference>
<sequence length="260" mass="28862">MAQLTSNMSDWPDERRIFPVSRVDLRVVDRPHPYHLAERHRIAENWAREVSANPALYDGRMMLSRAVQISDGVISGETHIVPFSAFLLWRKTRPVTSAIHLFALPVVVSSDGAVIAIRMGKHTANPGRVYCAAGSLEPADIRDGLCDMDGNMAREVLEETGLVLSDADRVSGFHALHDRGIITVFRCFGFSAIATELIGRITGHIAQDKEPEIDEALAIRSADPGLHLYQPFMVPILEWVFTNMRCRFFTLAAGSLPCKV</sequence>
<dbReference type="GO" id="GO:0016787">
    <property type="term" value="F:hydrolase activity"/>
    <property type="evidence" value="ECO:0007669"/>
    <property type="project" value="UniProtKB-KW"/>
</dbReference>
<reference evidence="1 2" key="1">
    <citation type="journal article" date="2021" name="MBio">
        <title>Poor Competitiveness of Bradyrhizobium in Pigeon Pea Root Colonization in Indian Soils.</title>
        <authorList>
            <person name="Chalasani D."/>
            <person name="Basu A."/>
            <person name="Pullabhotla S.V.S.R.N."/>
            <person name="Jorrin B."/>
            <person name="Neal A.L."/>
            <person name="Poole P.S."/>
            <person name="Podile A.R."/>
            <person name="Tkacz A."/>
        </authorList>
    </citation>
    <scope>NUCLEOTIDE SEQUENCE [LARGE SCALE GENOMIC DNA]</scope>
    <source>
        <strain evidence="1 2">HU44</strain>
    </source>
</reference>
<name>A0ABS7H6M1_9HYPH</name>
<protein>
    <submittedName>
        <fullName evidence="1">NUDIX hydrolase</fullName>
    </submittedName>
</protein>
<organism evidence="1 2">
    <name type="scientific">Rhizobium herbae</name>
    <dbReference type="NCBI Taxonomy" id="508661"/>
    <lineage>
        <taxon>Bacteria</taxon>
        <taxon>Pseudomonadati</taxon>
        <taxon>Pseudomonadota</taxon>
        <taxon>Alphaproteobacteria</taxon>
        <taxon>Hyphomicrobiales</taxon>
        <taxon>Rhizobiaceae</taxon>
        <taxon>Rhizobium/Agrobacterium group</taxon>
        <taxon>Rhizobium</taxon>
    </lineage>
</organism>
<dbReference type="Gene3D" id="3.90.79.10">
    <property type="entry name" value="Nucleoside Triphosphate Pyrophosphohydrolase"/>
    <property type="match status" value="1"/>
</dbReference>